<comment type="caution">
    <text evidence="2">The sequence shown here is derived from an EMBL/GenBank/DDBJ whole genome shotgun (WGS) entry which is preliminary data.</text>
</comment>
<proteinExistence type="predicted"/>
<dbReference type="GO" id="GO:0032259">
    <property type="term" value="P:methylation"/>
    <property type="evidence" value="ECO:0007669"/>
    <property type="project" value="UniProtKB-KW"/>
</dbReference>
<dbReference type="OrthoDB" id="2013972at2759"/>
<evidence type="ECO:0000313" key="3">
    <source>
        <dbReference type="Proteomes" id="UP000439903"/>
    </source>
</evidence>
<dbReference type="Proteomes" id="UP000439903">
    <property type="component" value="Unassembled WGS sequence"/>
</dbReference>
<dbReference type="InterPro" id="IPR029063">
    <property type="entry name" value="SAM-dependent_MTases_sf"/>
</dbReference>
<reference evidence="2 3" key="1">
    <citation type="journal article" date="2019" name="Environ. Microbiol.">
        <title>At the nexus of three kingdoms: the genome of the mycorrhizal fungus Gigaspora margarita provides insights into plant, endobacterial and fungal interactions.</title>
        <authorList>
            <person name="Venice F."/>
            <person name="Ghignone S."/>
            <person name="Salvioli di Fossalunga A."/>
            <person name="Amselem J."/>
            <person name="Novero M."/>
            <person name="Xianan X."/>
            <person name="Sedzielewska Toro K."/>
            <person name="Morin E."/>
            <person name="Lipzen A."/>
            <person name="Grigoriev I.V."/>
            <person name="Henrissat B."/>
            <person name="Martin F.M."/>
            <person name="Bonfante P."/>
        </authorList>
    </citation>
    <scope>NUCLEOTIDE SEQUENCE [LARGE SCALE GENOMIC DNA]</scope>
    <source>
        <strain evidence="2 3">BEG34</strain>
    </source>
</reference>
<sequence length="316" mass="36109">MGICSSKLSEKSDSINSRHSSQQIDFQFIDGRRFHNVEDIVYPLPNDDDETDRLHFRHFLTRYIWQSNFSAPINHLLDDPETKILDVGCGAGSWSFDMATTHPSVNIIGIDISEQPPAQIKPNNFNFVKANVLEGIPFENNTFNYVFQRNLMGAFSEQNWLDVINELVRILKPGGFIELMEHSMLNNMGPATKRLCDAQMGGMHLRGTDPFISQKLVKFLQNQGKLENVVQEIRECHHGANSTKAELNLSKTAINNLVTLYAAWKPRLAKMMQISSEEYDELTKISEKELFEFDTYFKLVRVYARKVVDGSNEIKG</sequence>
<keyword evidence="2" id="KW-0808">Transferase</keyword>
<protein>
    <submittedName>
        <fullName evidence="2">S-adenosyl-L-methionine-dependent methyltransferase</fullName>
    </submittedName>
</protein>
<evidence type="ECO:0000259" key="1">
    <source>
        <dbReference type="Pfam" id="PF13649"/>
    </source>
</evidence>
<feature type="domain" description="Methyltransferase" evidence="1">
    <location>
        <begin position="84"/>
        <end position="175"/>
    </location>
</feature>
<dbReference type="Gene3D" id="3.40.50.150">
    <property type="entry name" value="Vaccinia Virus protein VP39"/>
    <property type="match status" value="1"/>
</dbReference>
<dbReference type="EMBL" id="WTPW01002442">
    <property type="protein sequence ID" value="KAF0381983.1"/>
    <property type="molecule type" value="Genomic_DNA"/>
</dbReference>
<organism evidence="2 3">
    <name type="scientific">Gigaspora margarita</name>
    <dbReference type="NCBI Taxonomy" id="4874"/>
    <lineage>
        <taxon>Eukaryota</taxon>
        <taxon>Fungi</taxon>
        <taxon>Fungi incertae sedis</taxon>
        <taxon>Mucoromycota</taxon>
        <taxon>Glomeromycotina</taxon>
        <taxon>Glomeromycetes</taxon>
        <taxon>Diversisporales</taxon>
        <taxon>Gigasporaceae</taxon>
        <taxon>Gigaspora</taxon>
    </lineage>
</organism>
<dbReference type="AlphaFoldDB" id="A0A8H4A268"/>
<dbReference type="InterPro" id="IPR041698">
    <property type="entry name" value="Methyltransf_25"/>
</dbReference>
<accession>A0A8H4A268</accession>
<keyword evidence="2" id="KW-0489">Methyltransferase</keyword>
<evidence type="ECO:0000313" key="2">
    <source>
        <dbReference type="EMBL" id="KAF0381983.1"/>
    </source>
</evidence>
<name>A0A8H4A268_GIGMA</name>
<gene>
    <name evidence="2" type="ORF">F8M41_012013</name>
</gene>
<dbReference type="CDD" id="cd02440">
    <property type="entry name" value="AdoMet_MTases"/>
    <property type="match status" value="1"/>
</dbReference>
<dbReference type="PANTHER" id="PTHR43591">
    <property type="entry name" value="METHYLTRANSFERASE"/>
    <property type="match status" value="1"/>
</dbReference>
<dbReference type="PANTHER" id="PTHR43591:SF24">
    <property type="entry name" value="2-METHOXY-6-POLYPRENYL-1,4-BENZOQUINOL METHYLASE, MITOCHONDRIAL"/>
    <property type="match status" value="1"/>
</dbReference>
<dbReference type="Pfam" id="PF13649">
    <property type="entry name" value="Methyltransf_25"/>
    <property type="match status" value="1"/>
</dbReference>
<dbReference type="SUPFAM" id="SSF53335">
    <property type="entry name" value="S-adenosyl-L-methionine-dependent methyltransferases"/>
    <property type="match status" value="1"/>
</dbReference>
<dbReference type="GO" id="GO:0008168">
    <property type="term" value="F:methyltransferase activity"/>
    <property type="evidence" value="ECO:0007669"/>
    <property type="project" value="UniProtKB-KW"/>
</dbReference>
<keyword evidence="3" id="KW-1185">Reference proteome</keyword>